<keyword evidence="2" id="KW-1185">Reference proteome</keyword>
<dbReference type="EMBL" id="NRRY01000114">
    <property type="protein sequence ID" value="MBK1621770.1"/>
    <property type="molecule type" value="Genomic_DNA"/>
</dbReference>
<gene>
    <name evidence="1" type="ORF">CKO42_25995</name>
</gene>
<dbReference type="InterPro" id="IPR037914">
    <property type="entry name" value="SpoVT-AbrB_sf"/>
</dbReference>
<dbReference type="Proteomes" id="UP001138768">
    <property type="component" value="Unassembled WGS sequence"/>
</dbReference>
<reference evidence="1 2" key="1">
    <citation type="journal article" date="2020" name="Microorganisms">
        <title>Osmotic Adaptation and Compatible Solute Biosynthesis of Phototrophic Bacteria as Revealed from Genome Analyses.</title>
        <authorList>
            <person name="Imhoff J.F."/>
            <person name="Rahn T."/>
            <person name="Kunzel S."/>
            <person name="Keller A."/>
            <person name="Neulinger S.C."/>
        </authorList>
    </citation>
    <scope>NUCLEOTIDE SEQUENCE [LARGE SCALE GENOMIC DNA]</scope>
    <source>
        <strain evidence="1 2">DSM 25653</strain>
    </source>
</reference>
<protein>
    <submittedName>
        <fullName evidence="1">Uncharacterized protein</fullName>
    </submittedName>
</protein>
<comment type="caution">
    <text evidence="1">The sequence shown here is derived from an EMBL/GenBank/DDBJ whole genome shotgun (WGS) entry which is preliminary data.</text>
</comment>
<organism evidence="1 2">
    <name type="scientific">Lamprobacter modestohalophilus</name>
    <dbReference type="NCBI Taxonomy" id="1064514"/>
    <lineage>
        <taxon>Bacteria</taxon>
        <taxon>Pseudomonadati</taxon>
        <taxon>Pseudomonadota</taxon>
        <taxon>Gammaproteobacteria</taxon>
        <taxon>Chromatiales</taxon>
        <taxon>Chromatiaceae</taxon>
        <taxon>Lamprobacter</taxon>
    </lineage>
</organism>
<dbReference type="SUPFAM" id="SSF89447">
    <property type="entry name" value="AbrB/MazE/MraZ-like"/>
    <property type="match status" value="1"/>
</dbReference>
<dbReference type="AlphaFoldDB" id="A0A9X0WEK0"/>
<accession>A0A9X0WEK0</accession>
<name>A0A9X0WEK0_9GAMM</name>
<proteinExistence type="predicted"/>
<sequence length="76" mass="7954">MMLALLTMTLSAKRQVVLPAELCQLLALAPGAQVEVQGGHGVREAMGRVESRHPAPVDPAYLFPPLSFGGASIAES</sequence>
<evidence type="ECO:0000313" key="2">
    <source>
        <dbReference type="Proteomes" id="UP001138768"/>
    </source>
</evidence>
<evidence type="ECO:0000313" key="1">
    <source>
        <dbReference type="EMBL" id="MBK1621770.1"/>
    </source>
</evidence>